<dbReference type="AlphaFoldDB" id="A0A6J7GB54"/>
<proteinExistence type="predicted"/>
<name>A0A6J7GB54_9ZZZZ</name>
<sequence length="79" mass="8517">MRFSDTGYAVRIPCANNPTLSSSIIQNSSCTPGLFFLLSGSESNSRPYEPYTRSRTSIAAASRPALLGRVDSRFVAAAR</sequence>
<accession>A0A6J7GB54</accession>
<protein>
    <submittedName>
        <fullName evidence="1">Unannotated protein</fullName>
    </submittedName>
</protein>
<evidence type="ECO:0000313" key="1">
    <source>
        <dbReference type="EMBL" id="CAB4904064.1"/>
    </source>
</evidence>
<reference evidence="1" key="1">
    <citation type="submission" date="2020-05" db="EMBL/GenBank/DDBJ databases">
        <authorList>
            <person name="Chiriac C."/>
            <person name="Salcher M."/>
            <person name="Ghai R."/>
            <person name="Kavagutti S V."/>
        </authorList>
    </citation>
    <scope>NUCLEOTIDE SEQUENCE</scope>
</reference>
<gene>
    <name evidence="1" type="ORF">UFOPK3472_02619</name>
</gene>
<dbReference type="EMBL" id="CAFBLX010000205">
    <property type="protein sequence ID" value="CAB4904064.1"/>
    <property type="molecule type" value="Genomic_DNA"/>
</dbReference>
<organism evidence="1">
    <name type="scientific">freshwater metagenome</name>
    <dbReference type="NCBI Taxonomy" id="449393"/>
    <lineage>
        <taxon>unclassified sequences</taxon>
        <taxon>metagenomes</taxon>
        <taxon>ecological metagenomes</taxon>
    </lineage>
</organism>